<proteinExistence type="predicted"/>
<dbReference type="EMBL" id="JAMXFA010000003">
    <property type="protein sequence ID" value="MCT7976667.1"/>
    <property type="molecule type" value="Genomic_DNA"/>
</dbReference>
<reference evidence="2 3" key="1">
    <citation type="journal article" date="2022" name="Front. Microbiol.">
        <title>High genomic differentiation and limited gene flow indicate recent cryptic speciation within the genus Laspinema (cyanobacteria).</title>
        <authorList>
            <person name="Stanojkovic A."/>
            <person name="Skoupy S."/>
            <person name="Skaloud P."/>
            <person name="Dvorak P."/>
        </authorList>
    </citation>
    <scope>NUCLEOTIDE SEQUENCE [LARGE SCALE GENOMIC DNA]</scope>
    <source>
        <strain evidence="2 3">D3b</strain>
    </source>
</reference>
<organism evidence="2 3">
    <name type="scientific">Laspinema olomoucense D3b</name>
    <dbReference type="NCBI Taxonomy" id="2953688"/>
    <lineage>
        <taxon>Bacteria</taxon>
        <taxon>Bacillati</taxon>
        <taxon>Cyanobacteriota</taxon>
        <taxon>Cyanophyceae</taxon>
        <taxon>Oscillatoriophycideae</taxon>
        <taxon>Oscillatoriales</taxon>
        <taxon>Laspinemataceae</taxon>
        <taxon>Laspinema</taxon>
        <taxon>Laspinema olomoucense</taxon>
    </lineage>
</organism>
<protein>
    <submittedName>
        <fullName evidence="2">Uncharacterized protein</fullName>
    </submittedName>
</protein>
<gene>
    <name evidence="2" type="ORF">NG792_02870</name>
</gene>
<sequence length="59" mass="6551">MRDSSDQQFRGILVNFGNNKIRAIASKEAIALGLVSVKKDANHRRQSPEPLSPCTRKIS</sequence>
<accession>A0ABT2N258</accession>
<keyword evidence="3" id="KW-1185">Reference proteome</keyword>
<feature type="region of interest" description="Disordered" evidence="1">
    <location>
        <begin position="38"/>
        <end position="59"/>
    </location>
</feature>
<comment type="caution">
    <text evidence="2">The sequence shown here is derived from an EMBL/GenBank/DDBJ whole genome shotgun (WGS) entry which is preliminary data.</text>
</comment>
<evidence type="ECO:0000256" key="1">
    <source>
        <dbReference type="SAM" id="MobiDB-lite"/>
    </source>
</evidence>
<name>A0ABT2N258_9CYAN</name>
<dbReference type="RefSeq" id="WP_261234445.1">
    <property type="nucleotide sequence ID" value="NZ_JAMXFA010000003.1"/>
</dbReference>
<dbReference type="Proteomes" id="UP001525961">
    <property type="component" value="Unassembled WGS sequence"/>
</dbReference>
<evidence type="ECO:0000313" key="2">
    <source>
        <dbReference type="EMBL" id="MCT7976667.1"/>
    </source>
</evidence>
<evidence type="ECO:0000313" key="3">
    <source>
        <dbReference type="Proteomes" id="UP001525961"/>
    </source>
</evidence>